<evidence type="ECO:0008006" key="5">
    <source>
        <dbReference type="Google" id="ProtNLM"/>
    </source>
</evidence>
<evidence type="ECO:0000313" key="3">
    <source>
        <dbReference type="EMBL" id="GJD96871.1"/>
    </source>
</evidence>
<sequence length="77" mass="8727">MPAIFLLTSALILIVQAGPSAAQSYRDGSRYEPWQHQRHAGDGVSRTSRHPEVLPRKPRLCYRPDIGRDSRLIPYPC</sequence>
<gene>
    <name evidence="3" type="ORF">OCOJLMKI_4098</name>
</gene>
<reference evidence="3" key="2">
    <citation type="submission" date="2021-08" db="EMBL/GenBank/DDBJ databases">
        <authorList>
            <person name="Tani A."/>
            <person name="Ola A."/>
            <person name="Ogura Y."/>
            <person name="Katsura K."/>
            <person name="Hayashi T."/>
        </authorList>
    </citation>
    <scope>NUCLEOTIDE SEQUENCE</scope>
    <source>
        <strain evidence="3">DSM 19015</strain>
    </source>
</reference>
<feature type="compositionally biased region" description="Basic and acidic residues" evidence="1">
    <location>
        <begin position="27"/>
        <end position="41"/>
    </location>
</feature>
<reference evidence="3" key="1">
    <citation type="journal article" date="2021" name="Front. Microbiol.">
        <title>Comprehensive Comparative Genomics and Phenotyping of Methylobacterium Species.</title>
        <authorList>
            <person name="Alessa O."/>
            <person name="Ogura Y."/>
            <person name="Fujitani Y."/>
            <person name="Takami H."/>
            <person name="Hayashi T."/>
            <person name="Sahin N."/>
            <person name="Tani A."/>
        </authorList>
    </citation>
    <scope>NUCLEOTIDE SEQUENCE</scope>
    <source>
        <strain evidence="3">DSM 19015</strain>
    </source>
</reference>
<protein>
    <recommendedName>
        <fullName evidence="5">Secreted protein</fullName>
    </recommendedName>
</protein>
<dbReference type="RefSeq" id="WP_238245961.1">
    <property type="nucleotide sequence ID" value="NZ_BPQP01000071.1"/>
</dbReference>
<feature type="signal peptide" evidence="2">
    <location>
        <begin position="1"/>
        <end position="17"/>
    </location>
</feature>
<keyword evidence="2" id="KW-0732">Signal</keyword>
<dbReference type="EMBL" id="BPQP01000071">
    <property type="protein sequence ID" value="GJD96871.1"/>
    <property type="molecule type" value="Genomic_DNA"/>
</dbReference>
<organism evidence="3 4">
    <name type="scientific">Methylobacterium iners</name>
    <dbReference type="NCBI Taxonomy" id="418707"/>
    <lineage>
        <taxon>Bacteria</taxon>
        <taxon>Pseudomonadati</taxon>
        <taxon>Pseudomonadota</taxon>
        <taxon>Alphaproteobacteria</taxon>
        <taxon>Hyphomicrobiales</taxon>
        <taxon>Methylobacteriaceae</taxon>
        <taxon>Methylobacterium</taxon>
    </lineage>
</organism>
<keyword evidence="4" id="KW-1185">Reference proteome</keyword>
<accession>A0ABQ4S1X8</accession>
<proteinExistence type="predicted"/>
<feature type="region of interest" description="Disordered" evidence="1">
    <location>
        <begin position="26"/>
        <end position="50"/>
    </location>
</feature>
<evidence type="ECO:0000313" key="4">
    <source>
        <dbReference type="Proteomes" id="UP001055125"/>
    </source>
</evidence>
<name>A0ABQ4S1X8_9HYPH</name>
<evidence type="ECO:0000256" key="2">
    <source>
        <dbReference type="SAM" id="SignalP"/>
    </source>
</evidence>
<dbReference type="Proteomes" id="UP001055125">
    <property type="component" value="Unassembled WGS sequence"/>
</dbReference>
<feature type="chain" id="PRO_5045394961" description="Secreted protein" evidence="2">
    <location>
        <begin position="18"/>
        <end position="77"/>
    </location>
</feature>
<evidence type="ECO:0000256" key="1">
    <source>
        <dbReference type="SAM" id="MobiDB-lite"/>
    </source>
</evidence>
<comment type="caution">
    <text evidence="3">The sequence shown here is derived from an EMBL/GenBank/DDBJ whole genome shotgun (WGS) entry which is preliminary data.</text>
</comment>